<gene>
    <name evidence="1" type="ORF">PBS001_LOCUS4139</name>
</gene>
<reference evidence="1 2" key="1">
    <citation type="submission" date="2021-11" db="EMBL/GenBank/DDBJ databases">
        <authorList>
            <person name="Islam A."/>
            <person name="Islam S."/>
            <person name="Flora M.S."/>
            <person name="Rahman M."/>
            <person name="Ziaur R.M."/>
            <person name="Epstein J.H."/>
            <person name="Hassan M."/>
            <person name="Klassen M."/>
            <person name="Woodard K."/>
            <person name="Webb A."/>
            <person name="Webby R.J."/>
            <person name="El Zowalaty M.E."/>
        </authorList>
    </citation>
    <scope>NUCLEOTIDE SEQUENCE [LARGE SCALE GENOMIC DNA]</scope>
    <source>
        <strain evidence="1">Pbs1</strain>
    </source>
</reference>
<dbReference type="PANTHER" id="PTHR35796">
    <property type="entry name" value="HYPOTHETICAL CYTOSOLIC PROTEIN"/>
    <property type="match status" value="1"/>
</dbReference>
<accession>A0ABN8CWS2</accession>
<comment type="caution">
    <text evidence="1">The sequence shown here is derived from an EMBL/GenBank/DDBJ whole genome shotgun (WGS) entry which is preliminary data.</text>
</comment>
<evidence type="ECO:0000313" key="1">
    <source>
        <dbReference type="EMBL" id="CAH0517535.1"/>
    </source>
</evidence>
<proteinExistence type="predicted"/>
<name>A0ABN8CWS2_9STRA</name>
<sequence>MICVWKKVDGVSSPSVNAEDSDNCAIVMKTTPRRHRVSRKEELEYLRKKVIEMEQQLKTLKDATASPAPLASSLKSNKVTMKFEQSVALWKKMAERQKIQREIVECENTKLREKLKMQMRMAKGLQRVLRKSERAVEQSVIETPKRYKHFYLDSHVANAPGEFDQLIANLGKLYALTNGIMSFCPMATEKQPVLRQQDVKHNNVNDVFIEFIHSKLLPFEKDVVDRAIWRHLTEPGIKYNTYFEEQFAETKDNMILRKFGVEIEQDERVAKMGGKQAIRRYLERDQIVIVRSSVVDRVELSCASMGGLTFREVGWIVITDATGHDSVSSPKAMVSSYSTLTLDVDLDSQWEIGALTDFVLQSRGDIEVGNDNIVENLLLEEAAKRNSLSSVAEYTWQDLRNLRFENRSKALLTFLTSFPEYQLYTTTLGYYSPMSPPGLGPCMRSCCRVVSVEVCFEDASGVPQVAAVNDMEFVSLHLQQRAKSNLIVMTRPQLGEKFP</sequence>
<organism evidence="1 2">
    <name type="scientific">Peronospora belbahrii</name>
    <dbReference type="NCBI Taxonomy" id="622444"/>
    <lineage>
        <taxon>Eukaryota</taxon>
        <taxon>Sar</taxon>
        <taxon>Stramenopiles</taxon>
        <taxon>Oomycota</taxon>
        <taxon>Peronosporomycetes</taxon>
        <taxon>Peronosporales</taxon>
        <taxon>Peronosporaceae</taxon>
        <taxon>Peronospora</taxon>
    </lineage>
</organism>
<keyword evidence="2" id="KW-1185">Reference proteome</keyword>
<evidence type="ECO:0000313" key="2">
    <source>
        <dbReference type="Proteomes" id="UP001158986"/>
    </source>
</evidence>
<dbReference type="EMBL" id="CAKLCB010000244">
    <property type="protein sequence ID" value="CAH0517535.1"/>
    <property type="molecule type" value="Genomic_DNA"/>
</dbReference>
<protein>
    <submittedName>
        <fullName evidence="1">Uncharacterized protein</fullName>
    </submittedName>
</protein>
<dbReference type="PANTHER" id="PTHR35796:SF3">
    <property type="entry name" value="BHLH DOMAIN-CONTAINING PROTEIN"/>
    <property type="match status" value="1"/>
</dbReference>
<dbReference type="Proteomes" id="UP001158986">
    <property type="component" value="Unassembled WGS sequence"/>
</dbReference>